<evidence type="ECO:0000313" key="14">
    <source>
        <dbReference type="EMBL" id="KAF5481022.1"/>
    </source>
</evidence>
<dbReference type="PANTHER" id="PTHR46204:SF30">
    <property type="entry name" value="CHITIN ELICITOR RECEPTOR KINASE 1"/>
    <property type="match status" value="1"/>
</dbReference>
<sequence>MKPKLGFLVLVLVAIFCSIAESRCSRECNLALASYYVWPDSNLTTTILAQLFQSTLSIDPETIVSYNKEKIPNKDTFQQNIRVNIPFPCTCIDGEFLGYTFDYTVQSGDTYDTLARQRYANLTTTELLRRYNSYNDNNIPDTNAKLNVTVKCSCGDSSVSKDFGLFVTYPLRPNDTLESVAEGAGLNSSYTTLLQNYNPGVNFSQGSGVVYIPGKDQNDSYRPMPSSSTGLAVGVIAGIAIGGVAGVVLFAACIYLGCYRKKKVVEAMLPLAASEYLSSQNGHGIYAFFIISSPPLLVCSYRCMSMNEYHTSHALVHFSPKHIWISKFVIFFFSLPYNTYHLYKSWQVRLIGYCVERSLFVVYEYIENGNLSQHLRGSSGMDPLPWSTRVQIALDSARGLEYIHEHTVPVYIHRDIKSANILIDKNFHGKVADFGLTKLTEVGSSSLPTRLVGTFGYMPPEYAQYGDVSPKVDVYAFGVVLYELISAKEAVVKPNGSDVESKGLVALVNILSILLIPFL</sequence>
<evidence type="ECO:0000256" key="3">
    <source>
        <dbReference type="ARBA" id="ARBA00022692"/>
    </source>
</evidence>
<evidence type="ECO:0000256" key="10">
    <source>
        <dbReference type="SAM" id="Phobius"/>
    </source>
</evidence>
<proteinExistence type="predicted"/>
<dbReference type="GO" id="GO:0005524">
    <property type="term" value="F:ATP binding"/>
    <property type="evidence" value="ECO:0007669"/>
    <property type="project" value="UniProtKB-KW"/>
</dbReference>
<evidence type="ECO:0000256" key="2">
    <source>
        <dbReference type="ARBA" id="ARBA00022475"/>
    </source>
</evidence>
<keyword evidence="4 11" id="KW-0732">Signal</keyword>
<dbReference type="PROSITE" id="PS51782">
    <property type="entry name" value="LYSM"/>
    <property type="match status" value="1"/>
</dbReference>
<protein>
    <recommendedName>
        <fullName evidence="16">LysM domain receptor-like kinase 3</fullName>
    </recommendedName>
</protein>
<dbReference type="Pfam" id="PF07714">
    <property type="entry name" value="PK_Tyr_Ser-Thr"/>
    <property type="match status" value="1"/>
</dbReference>
<keyword evidence="8 10" id="KW-0472">Membrane</keyword>
<evidence type="ECO:0000256" key="5">
    <source>
        <dbReference type="ARBA" id="ARBA00022741"/>
    </source>
</evidence>
<reference evidence="14" key="1">
    <citation type="submission" date="2015-10" db="EMBL/GenBank/DDBJ databases">
        <authorList>
            <person name="Martinez-Garcia P.J."/>
            <person name="Crepeau M.W."/>
            <person name="Puiu D."/>
            <person name="Gonzalez-Ibeas D."/>
            <person name="Whalen J."/>
            <person name="Stevens K."/>
            <person name="Paul R."/>
            <person name="Butterfield T."/>
            <person name="Britton M."/>
            <person name="Reagan R."/>
            <person name="Chakraborty S."/>
            <person name="Walawage S.L."/>
            <person name="Vasquez-Gross H.A."/>
            <person name="Cardeno C."/>
            <person name="Famula R."/>
            <person name="Pratt K."/>
            <person name="Kuruganti S."/>
            <person name="Aradhya M.K."/>
            <person name="Leslie C.A."/>
            <person name="Dandekar A.M."/>
            <person name="Salzberg S.L."/>
            <person name="Wegrzyn J.L."/>
            <person name="Langley C.H."/>
            <person name="Neale D.B."/>
        </authorList>
    </citation>
    <scope>NUCLEOTIDE SEQUENCE</scope>
    <source>
        <tissue evidence="14">Leaves</tissue>
    </source>
</reference>
<feature type="transmembrane region" description="Helical" evidence="10">
    <location>
        <begin position="231"/>
        <end position="258"/>
    </location>
</feature>
<evidence type="ECO:0000256" key="4">
    <source>
        <dbReference type="ARBA" id="ARBA00022729"/>
    </source>
</evidence>
<dbReference type="Pfam" id="PF23577">
    <property type="entry name" value="LysM_RLK"/>
    <property type="match status" value="1"/>
</dbReference>
<dbReference type="GO" id="GO:0005886">
    <property type="term" value="C:plasma membrane"/>
    <property type="evidence" value="ECO:0007669"/>
    <property type="project" value="UniProtKB-SubCell"/>
</dbReference>
<comment type="subcellular location">
    <subcellularLocation>
        <location evidence="1">Cell membrane</location>
        <topology evidence="1">Single-pass membrane protein</topology>
    </subcellularLocation>
</comment>
<dbReference type="PANTHER" id="PTHR46204">
    <property type="entry name" value="CHITIN ELICITOR RECEPTOR KINASE 1-RELATED"/>
    <property type="match status" value="1"/>
</dbReference>
<dbReference type="InterPro" id="IPR008271">
    <property type="entry name" value="Ser/Thr_kinase_AS"/>
</dbReference>
<evidence type="ECO:0000259" key="13">
    <source>
        <dbReference type="PROSITE" id="PS51782"/>
    </source>
</evidence>
<keyword evidence="3 10" id="KW-0812">Transmembrane</keyword>
<evidence type="ECO:0000256" key="11">
    <source>
        <dbReference type="SAM" id="SignalP"/>
    </source>
</evidence>
<feature type="domain" description="Protein kinase" evidence="12">
    <location>
        <begin position="250"/>
        <end position="519"/>
    </location>
</feature>
<evidence type="ECO:0000259" key="12">
    <source>
        <dbReference type="PROSITE" id="PS50011"/>
    </source>
</evidence>
<feature type="chain" id="PRO_5032807220" description="LysM domain receptor-like kinase 3" evidence="11">
    <location>
        <begin position="23"/>
        <end position="519"/>
    </location>
</feature>
<dbReference type="Proteomes" id="UP000619265">
    <property type="component" value="Unassembled WGS sequence"/>
</dbReference>
<gene>
    <name evidence="14" type="ORF">F2P56_001717</name>
</gene>
<dbReference type="PROSITE" id="PS00108">
    <property type="entry name" value="PROTEIN_KINASE_ST"/>
    <property type="match status" value="1"/>
</dbReference>
<keyword evidence="5" id="KW-0547">Nucleotide-binding</keyword>
<evidence type="ECO:0008006" key="16">
    <source>
        <dbReference type="Google" id="ProtNLM"/>
    </source>
</evidence>
<dbReference type="InterPro" id="IPR057097">
    <property type="entry name" value="LysM_RLK3/10"/>
</dbReference>
<evidence type="ECO:0000313" key="15">
    <source>
        <dbReference type="Proteomes" id="UP000619265"/>
    </source>
</evidence>
<dbReference type="PROSITE" id="PS50011">
    <property type="entry name" value="PROTEIN_KINASE_DOM"/>
    <property type="match status" value="1"/>
</dbReference>
<organism evidence="14 15">
    <name type="scientific">Juglans regia</name>
    <name type="common">English walnut</name>
    <dbReference type="NCBI Taxonomy" id="51240"/>
    <lineage>
        <taxon>Eukaryota</taxon>
        <taxon>Viridiplantae</taxon>
        <taxon>Streptophyta</taxon>
        <taxon>Embryophyta</taxon>
        <taxon>Tracheophyta</taxon>
        <taxon>Spermatophyta</taxon>
        <taxon>Magnoliopsida</taxon>
        <taxon>eudicotyledons</taxon>
        <taxon>Gunneridae</taxon>
        <taxon>Pentapetalae</taxon>
        <taxon>rosids</taxon>
        <taxon>fabids</taxon>
        <taxon>Fagales</taxon>
        <taxon>Juglandaceae</taxon>
        <taxon>Juglans</taxon>
    </lineage>
</organism>
<feature type="non-terminal residue" evidence="14">
    <location>
        <position position="519"/>
    </location>
</feature>
<dbReference type="SMART" id="SM00220">
    <property type="entry name" value="S_TKc"/>
    <property type="match status" value="1"/>
</dbReference>
<dbReference type="SUPFAM" id="SSF56112">
    <property type="entry name" value="Protein kinase-like (PK-like)"/>
    <property type="match status" value="1"/>
</dbReference>
<keyword evidence="9" id="KW-1015">Disulfide bond</keyword>
<name>A0A833XZR0_JUGRE</name>
<keyword evidence="7 10" id="KW-1133">Transmembrane helix</keyword>
<keyword evidence="2" id="KW-1003">Cell membrane</keyword>
<evidence type="ECO:0000256" key="1">
    <source>
        <dbReference type="ARBA" id="ARBA00004162"/>
    </source>
</evidence>
<feature type="domain" description="LysM" evidence="13">
    <location>
        <begin position="101"/>
        <end position="152"/>
    </location>
</feature>
<reference evidence="14" key="2">
    <citation type="submission" date="2020-03" db="EMBL/GenBank/DDBJ databases">
        <title>Walnut 2.0.</title>
        <authorList>
            <person name="Marrano A."/>
            <person name="Britton M."/>
            <person name="Zimin A.V."/>
            <person name="Zaini P.A."/>
            <person name="Workman R."/>
            <person name="Puiu D."/>
            <person name="Bianco L."/>
            <person name="Allen B.J."/>
            <person name="Troggio M."/>
            <person name="Leslie C.A."/>
            <person name="Timp W."/>
            <person name="Dendekar A."/>
            <person name="Salzberg S.L."/>
            <person name="Neale D.B."/>
        </authorList>
    </citation>
    <scope>NUCLEOTIDE SEQUENCE</scope>
    <source>
        <tissue evidence="14">Leaves</tissue>
    </source>
</reference>
<dbReference type="InterPro" id="IPR011009">
    <property type="entry name" value="Kinase-like_dom_sf"/>
</dbReference>
<evidence type="ECO:0000256" key="8">
    <source>
        <dbReference type="ARBA" id="ARBA00023136"/>
    </source>
</evidence>
<accession>A0A833XZR0</accession>
<dbReference type="AlphaFoldDB" id="A0A833XZR0"/>
<evidence type="ECO:0000256" key="9">
    <source>
        <dbReference type="ARBA" id="ARBA00023157"/>
    </source>
</evidence>
<dbReference type="Pfam" id="PF01476">
    <property type="entry name" value="LysM"/>
    <property type="match status" value="1"/>
</dbReference>
<dbReference type="InterPro" id="IPR044812">
    <property type="entry name" value="CERK1/LYK3-like"/>
</dbReference>
<dbReference type="GO" id="GO:0019199">
    <property type="term" value="F:transmembrane receptor protein kinase activity"/>
    <property type="evidence" value="ECO:0007669"/>
    <property type="project" value="InterPro"/>
</dbReference>
<keyword evidence="6" id="KW-0067">ATP-binding</keyword>
<comment type="caution">
    <text evidence="14">The sequence shown here is derived from an EMBL/GenBank/DDBJ whole genome shotgun (WGS) entry which is preliminary data.</text>
</comment>
<dbReference type="EMBL" id="LIHL02000001">
    <property type="protein sequence ID" value="KAF5481022.1"/>
    <property type="molecule type" value="Genomic_DNA"/>
</dbReference>
<dbReference type="GO" id="GO:0045087">
    <property type="term" value="P:innate immune response"/>
    <property type="evidence" value="ECO:0007669"/>
    <property type="project" value="InterPro"/>
</dbReference>
<dbReference type="InterPro" id="IPR018392">
    <property type="entry name" value="LysM"/>
</dbReference>
<evidence type="ECO:0000256" key="7">
    <source>
        <dbReference type="ARBA" id="ARBA00022989"/>
    </source>
</evidence>
<dbReference type="CDD" id="cd00118">
    <property type="entry name" value="LysM"/>
    <property type="match status" value="1"/>
</dbReference>
<dbReference type="Gramene" id="Jr01_18560_p1">
    <property type="protein sequence ID" value="cds.Jr01_18560_p1"/>
    <property type="gene ID" value="Jr01_18560"/>
</dbReference>
<dbReference type="Gene3D" id="1.10.510.10">
    <property type="entry name" value="Transferase(Phosphotransferase) domain 1"/>
    <property type="match status" value="1"/>
</dbReference>
<dbReference type="InterPro" id="IPR000719">
    <property type="entry name" value="Prot_kinase_dom"/>
</dbReference>
<dbReference type="FunFam" id="1.10.510.10:FF:000468">
    <property type="entry name" value="PTI1-like tyrosine-protein kinase 3"/>
    <property type="match status" value="1"/>
</dbReference>
<feature type="signal peptide" evidence="11">
    <location>
        <begin position="1"/>
        <end position="22"/>
    </location>
</feature>
<dbReference type="InterPro" id="IPR001245">
    <property type="entry name" value="Ser-Thr/Tyr_kinase_cat_dom"/>
</dbReference>
<evidence type="ECO:0000256" key="6">
    <source>
        <dbReference type="ARBA" id="ARBA00022840"/>
    </source>
</evidence>